<evidence type="ECO:0000256" key="11">
    <source>
        <dbReference type="PROSITE-ProRule" id="PRU01016"/>
    </source>
</evidence>
<evidence type="ECO:0000259" key="13">
    <source>
        <dbReference type="PROSITE" id="PS50812"/>
    </source>
</evidence>
<dbReference type="GO" id="GO:0003886">
    <property type="term" value="F:DNA (cytosine-5-)-methyltransferase activity"/>
    <property type="evidence" value="ECO:0007669"/>
    <property type="project" value="UniProtKB-EC"/>
</dbReference>
<dbReference type="PROSITE" id="PS50812">
    <property type="entry name" value="PWWP"/>
    <property type="match status" value="1"/>
</dbReference>
<keyword evidence="16" id="KW-1185">Reference proteome</keyword>
<dbReference type="GO" id="GO:0032259">
    <property type="term" value="P:methylation"/>
    <property type="evidence" value="ECO:0007669"/>
    <property type="project" value="UniProtKB-KW"/>
</dbReference>
<keyword evidence="5 11" id="KW-0808">Transferase</keyword>
<accession>A0A7M7NRU0</accession>
<keyword evidence="10" id="KW-0539">Nucleus</keyword>
<dbReference type="InterPro" id="IPR018117">
    <property type="entry name" value="C5_DNA_meth_AS"/>
</dbReference>
<feature type="domain" description="PWWP" evidence="13">
    <location>
        <begin position="714"/>
        <end position="773"/>
    </location>
</feature>
<keyword evidence="9" id="KW-0862">Zinc</keyword>
<dbReference type="InterPro" id="IPR000313">
    <property type="entry name" value="PWWP_dom"/>
</dbReference>
<comment type="similarity">
    <text evidence="11">Belongs to the class I-like SAM-binding methyltransferase superfamily. C5-methyltransferase family.</text>
</comment>
<dbReference type="Gene3D" id="2.30.30.140">
    <property type="match status" value="1"/>
</dbReference>
<feature type="compositionally biased region" description="Pro residues" evidence="12">
    <location>
        <begin position="865"/>
        <end position="875"/>
    </location>
</feature>
<reference evidence="16" key="1">
    <citation type="submission" date="2015-02" db="EMBL/GenBank/DDBJ databases">
        <title>Genome sequencing for Strongylocentrotus purpuratus.</title>
        <authorList>
            <person name="Murali S."/>
            <person name="Liu Y."/>
            <person name="Vee V."/>
            <person name="English A."/>
            <person name="Wang M."/>
            <person name="Skinner E."/>
            <person name="Han Y."/>
            <person name="Muzny D.M."/>
            <person name="Worley K.C."/>
            <person name="Gibbs R.A."/>
        </authorList>
    </citation>
    <scope>NUCLEOTIDE SEQUENCE</scope>
</reference>
<feature type="compositionally biased region" description="Basic and acidic residues" evidence="12">
    <location>
        <begin position="1"/>
        <end position="15"/>
    </location>
</feature>
<sequence length="1343" mass="150378">MHVHPEGPVDDKGTLEDDSTVSSSFGPQNELFQENLKTSGEQASLSGSESTATNDRESEVSVNVQEHGLPWRHKRKSLCPRKILRKMEQEEASAGVPGNLIQEEWLTQAEDSASSTPTDERNVPESSQEQVRFSDPDKEILSECIETPPARLESPSVMESEEQSGQLNLLLDQDPMLAEGNFSCSSDQTMVPSSSQGAIEEAVSFPGLRFQSIQDFPSKNNDTRDSVEGNSASLLGEGFADVVNSSLIEETVQGDSLDNLLPGLNMLHVGRGVVEGNPLNEKGCRSQEKKDKTPKVKKHKHKSPHKNKRTSSARRLDMQHVGDKEASHDDKESSPPGTMDKLHKKRKVKKNKRKSHEKCTTKSTSPGKFPSSDQSSPLPKSPVFGRILPVSNWASLEDPVTSPCRVQLVDYLTSSQQKLPPKEGDEENTKVQEDSPEAPQEVHQADQVAKTLTEQVIKEAECPGVQVHEQDVHTEEDVKEPSEALSTPLSNFKEREERAEVTCDDNQPCSSAVKGQRSLSHQDNDQSRAVRECESAEGSSPHFPTGQEDSGQVFGSPNADGKIDTPSVIEKDGKKRTSDKTKKAVRSRNPRGAGGWEQSLRQRPQNVSPFQVGRDPNAQKKGAKKVSPKKDTARRLQQDVHSQMLPLPKEKSNDASSISNRPSTPWRKGWRKKEPRAVATPPPLDLKGTEGEGTSGSKEIKIKEEAEKYGCIFRGQLVFGKMKGFCWWPGRIVHHYDRSIREPPPPLTRWVQWFGDDKYSLLSLGQIAGLEDFPDYFSVSAFQKWGLYQKACYEALNVAAKRAGKDVSVAMPTPPAYPGASIKERQEYKAKMLERCREMQDWANDKFLPQGRESIQPSEEDKQTPPIPESPPPSPVQERKRSPIKHSSRNSPEKEPFEDKREERMKDVRGGKWTIEEICIGCGGTSLTAKHPLFVGGLCEVCRIEYLEVAYLYDCEGYQAHCCICAEGNQITLCDNQGCYHSYCTVCMDNLVGPQESKRVSEQEPWSCYLCSADCSHGYLTRREDWQEQLVAFFNRDQVADFEPLRMFKPLLLSNRRPIRVLSLFDGLGTGMLVLRELGFDVECYYASEVSEEAITVAAVRLKGQIKQIGDVQKITPKELKSWGPFDILIGGSPCNDLSIVNPARKGLAGGTGLLFFEFYRILRDLQPLPDDPRPFFWLFENVVFMGRKDKLNICRFLQCNPVMIDSRHMSPTHRARYYWGNLPGMHRPYVAGADNPLCLQECLEPHCDRQAQFSKVGTITTTSHSIRQTKDAILPVIMNGREDGLWSTELERLFGFPDHYTDVGNLSRTARQKLLGKAWSVPVIRHLMAPLKDYFACSAQNE</sequence>
<keyword evidence="4 11" id="KW-0489">Methyltransferase</keyword>
<feature type="region of interest" description="Disordered" evidence="12">
    <location>
        <begin position="275"/>
        <end position="385"/>
    </location>
</feature>
<dbReference type="InterPro" id="IPR001525">
    <property type="entry name" value="C5_MeTfrase"/>
</dbReference>
<dbReference type="Pfam" id="PF21255">
    <property type="entry name" value="DNMT3_ADD_GATA1-like"/>
    <property type="match status" value="1"/>
</dbReference>
<feature type="compositionally biased region" description="Basic and acidic residues" evidence="12">
    <location>
        <begin position="420"/>
        <end position="433"/>
    </location>
</feature>
<feature type="domain" description="PHD-type" evidence="14">
    <location>
        <begin position="907"/>
        <end position="1039"/>
    </location>
</feature>
<evidence type="ECO:0000256" key="6">
    <source>
        <dbReference type="ARBA" id="ARBA00022691"/>
    </source>
</evidence>
<keyword evidence="7" id="KW-0479">Metal-binding</keyword>
<feature type="compositionally biased region" description="Basic residues" evidence="12">
    <location>
        <begin position="295"/>
        <end position="312"/>
    </location>
</feature>
<feature type="compositionally biased region" description="Polar residues" evidence="12">
    <location>
        <begin position="599"/>
        <end position="609"/>
    </location>
</feature>
<dbReference type="PROSITE" id="PS00094">
    <property type="entry name" value="C5_MTASE_1"/>
    <property type="match status" value="1"/>
</dbReference>
<evidence type="ECO:0000259" key="14">
    <source>
        <dbReference type="PROSITE" id="PS51533"/>
    </source>
</evidence>
<dbReference type="PROSITE" id="PS51679">
    <property type="entry name" value="SAM_MT_C5"/>
    <property type="match status" value="1"/>
</dbReference>
<evidence type="ECO:0000256" key="4">
    <source>
        <dbReference type="ARBA" id="ARBA00022603"/>
    </source>
</evidence>
<feature type="compositionally biased region" description="Basic and acidic residues" evidence="12">
    <location>
        <begin position="520"/>
        <end position="534"/>
    </location>
</feature>
<feature type="compositionally biased region" description="Basic and acidic residues" evidence="12">
    <location>
        <begin position="282"/>
        <end position="294"/>
    </location>
</feature>
<keyword evidence="6 11" id="KW-0949">S-adenosyl-L-methionine</keyword>
<proteinExistence type="inferred from homology"/>
<evidence type="ECO:0000256" key="12">
    <source>
        <dbReference type="SAM" id="MobiDB-lite"/>
    </source>
</evidence>
<dbReference type="GeneID" id="582367"/>
<name>A0A7M7NRU0_STRPU</name>
<comment type="subcellular location">
    <subcellularLocation>
        <location evidence="1">Nucleus</location>
    </subcellularLocation>
</comment>
<evidence type="ECO:0000256" key="1">
    <source>
        <dbReference type="ARBA" id="ARBA00004123"/>
    </source>
</evidence>
<dbReference type="SUPFAM" id="SSF63748">
    <property type="entry name" value="Tudor/PWWP/MBT"/>
    <property type="match status" value="1"/>
</dbReference>
<organism evidence="15 16">
    <name type="scientific">Strongylocentrotus purpuratus</name>
    <name type="common">Purple sea urchin</name>
    <dbReference type="NCBI Taxonomy" id="7668"/>
    <lineage>
        <taxon>Eukaryota</taxon>
        <taxon>Metazoa</taxon>
        <taxon>Echinodermata</taxon>
        <taxon>Eleutherozoa</taxon>
        <taxon>Echinozoa</taxon>
        <taxon>Echinoidea</taxon>
        <taxon>Euechinoidea</taxon>
        <taxon>Echinacea</taxon>
        <taxon>Camarodonta</taxon>
        <taxon>Echinidea</taxon>
        <taxon>Strongylocentrotidae</taxon>
        <taxon>Strongylocentrotus</taxon>
    </lineage>
</organism>
<dbReference type="Proteomes" id="UP000007110">
    <property type="component" value="Unassembled WGS sequence"/>
</dbReference>
<dbReference type="Gene3D" id="3.40.50.150">
    <property type="entry name" value="Vaccinia Virus protein VP39"/>
    <property type="match status" value="1"/>
</dbReference>
<dbReference type="PROSITE" id="PS51533">
    <property type="entry name" value="ADD"/>
    <property type="match status" value="1"/>
</dbReference>
<dbReference type="EnsemblMetazoa" id="XM_030984652">
    <property type="protein sequence ID" value="XP_030840512"/>
    <property type="gene ID" value="LOC582367"/>
</dbReference>
<feature type="compositionally biased region" description="Basic and acidic residues" evidence="12">
    <location>
        <begin position="891"/>
        <end position="906"/>
    </location>
</feature>
<dbReference type="KEGG" id="spu:582367"/>
<dbReference type="InterPro" id="IPR025766">
    <property type="entry name" value="ADD"/>
</dbReference>
<feature type="region of interest" description="Disordered" evidence="12">
    <location>
        <begin position="1"/>
        <end position="73"/>
    </location>
</feature>
<feature type="region of interest" description="Disordered" evidence="12">
    <location>
        <begin position="462"/>
        <end position="699"/>
    </location>
</feature>
<evidence type="ECO:0000256" key="8">
    <source>
        <dbReference type="ARBA" id="ARBA00022771"/>
    </source>
</evidence>
<dbReference type="InterPro" id="IPR050390">
    <property type="entry name" value="C5-Methyltransferase"/>
</dbReference>
<dbReference type="InterPro" id="IPR040552">
    <property type="entry name" value="DNMT3_ADD_GATA1-like"/>
</dbReference>
<protein>
    <recommendedName>
        <fullName evidence="2">DNA (cytosine-5-)-methyltransferase</fullName>
        <ecNumber evidence="2">2.1.1.37</ecNumber>
    </recommendedName>
</protein>
<feature type="compositionally biased region" description="Polar residues" evidence="12">
    <location>
        <begin position="20"/>
        <end position="53"/>
    </location>
</feature>
<evidence type="ECO:0000256" key="3">
    <source>
        <dbReference type="ARBA" id="ARBA00022491"/>
    </source>
</evidence>
<feature type="region of interest" description="Disordered" evidence="12">
    <location>
        <begin position="89"/>
        <end position="139"/>
    </location>
</feature>
<keyword evidence="3" id="KW-0678">Repressor</keyword>
<dbReference type="SUPFAM" id="SSF53335">
    <property type="entry name" value="S-adenosyl-L-methionine-dependent methyltransferases"/>
    <property type="match status" value="1"/>
</dbReference>
<dbReference type="InterPro" id="IPR029063">
    <property type="entry name" value="SAM-dependent_MTases_sf"/>
</dbReference>
<feature type="compositionally biased region" description="Basic and acidic residues" evidence="12">
    <location>
        <begin position="628"/>
        <end position="638"/>
    </location>
</feature>
<feature type="compositionally biased region" description="Basic and acidic residues" evidence="12">
    <location>
        <begin position="314"/>
        <end position="333"/>
    </location>
</feature>
<evidence type="ECO:0000256" key="5">
    <source>
        <dbReference type="ARBA" id="ARBA00022679"/>
    </source>
</evidence>
<dbReference type="Gene3D" id="2.20.70.90">
    <property type="match status" value="1"/>
</dbReference>
<dbReference type="InterPro" id="IPR049554">
    <property type="entry name" value="DNMT3_ADD_PHD"/>
</dbReference>
<feature type="active site" evidence="11">
    <location>
        <position position="1135"/>
    </location>
</feature>
<evidence type="ECO:0000256" key="9">
    <source>
        <dbReference type="ARBA" id="ARBA00022833"/>
    </source>
</evidence>
<evidence type="ECO:0000256" key="10">
    <source>
        <dbReference type="ARBA" id="ARBA00023242"/>
    </source>
</evidence>
<dbReference type="PANTHER" id="PTHR23068:SF25">
    <property type="entry name" value="DNA (CYTOSINE-5)-METHYLTRANSFERASE DRM2"/>
    <property type="match status" value="1"/>
</dbReference>
<dbReference type="Pfam" id="PF17980">
    <property type="entry name" value="ADD_DNMT3"/>
    <property type="match status" value="1"/>
</dbReference>
<dbReference type="OrthoDB" id="641149at2759"/>
<dbReference type="CDD" id="cd11725">
    <property type="entry name" value="ADDz_Dnmt3"/>
    <property type="match status" value="1"/>
</dbReference>
<feature type="compositionally biased region" description="Basic and acidic residues" evidence="12">
    <location>
        <begin position="492"/>
        <end position="501"/>
    </location>
</feature>
<feature type="compositionally biased region" description="Basic and acidic residues" evidence="12">
    <location>
        <begin position="569"/>
        <end position="582"/>
    </location>
</feature>
<feature type="region of interest" description="Disordered" evidence="12">
    <location>
        <begin position="848"/>
        <end position="906"/>
    </location>
</feature>
<dbReference type="RefSeq" id="XP_030840512.1">
    <property type="nucleotide sequence ID" value="XM_030984652.1"/>
</dbReference>
<dbReference type="GO" id="GO:0008270">
    <property type="term" value="F:zinc ion binding"/>
    <property type="evidence" value="ECO:0007669"/>
    <property type="project" value="UniProtKB-KW"/>
</dbReference>
<evidence type="ECO:0000313" key="16">
    <source>
        <dbReference type="Proteomes" id="UP000007110"/>
    </source>
</evidence>
<dbReference type="Pfam" id="PF00145">
    <property type="entry name" value="DNA_methylase"/>
    <property type="match status" value="1"/>
</dbReference>
<feature type="compositionally biased region" description="Basic residues" evidence="12">
    <location>
        <begin position="342"/>
        <end position="356"/>
    </location>
</feature>
<feature type="compositionally biased region" description="Polar residues" evidence="12">
    <location>
        <begin position="654"/>
        <end position="663"/>
    </location>
</feature>
<dbReference type="SMART" id="SM00293">
    <property type="entry name" value="PWWP"/>
    <property type="match status" value="1"/>
</dbReference>
<dbReference type="PROSITE" id="PS00518">
    <property type="entry name" value="ZF_RING_1"/>
    <property type="match status" value="1"/>
</dbReference>
<reference evidence="15" key="2">
    <citation type="submission" date="2021-01" db="UniProtKB">
        <authorList>
            <consortium name="EnsemblMetazoa"/>
        </authorList>
    </citation>
    <scope>IDENTIFICATION</scope>
</reference>
<dbReference type="Pfam" id="PF00855">
    <property type="entry name" value="PWWP"/>
    <property type="match status" value="1"/>
</dbReference>
<dbReference type="PANTHER" id="PTHR23068">
    <property type="entry name" value="DNA CYTOSINE-5- -METHYLTRANSFERASE 3-RELATED"/>
    <property type="match status" value="1"/>
</dbReference>
<dbReference type="InParanoid" id="A0A7M7NRU0"/>
<dbReference type="InterPro" id="IPR017907">
    <property type="entry name" value="Znf_RING_CS"/>
</dbReference>
<dbReference type="Gene3D" id="1.10.720.50">
    <property type="entry name" value="PWWP, helical domain"/>
    <property type="match status" value="1"/>
</dbReference>
<dbReference type="FunCoup" id="A0A7M7NRU0">
    <property type="interactions" value="225"/>
</dbReference>
<evidence type="ECO:0000256" key="2">
    <source>
        <dbReference type="ARBA" id="ARBA00011975"/>
    </source>
</evidence>
<dbReference type="EC" id="2.1.1.37" evidence="2"/>
<feature type="compositionally biased region" description="Basic and acidic residues" evidence="12">
    <location>
        <begin position="468"/>
        <end position="482"/>
    </location>
</feature>
<feature type="compositionally biased region" description="Polar residues" evidence="12">
    <location>
        <begin position="361"/>
        <end position="378"/>
    </location>
</feature>
<evidence type="ECO:0000313" key="15">
    <source>
        <dbReference type="EnsemblMetazoa" id="XP_030840512"/>
    </source>
</evidence>
<dbReference type="GO" id="GO:0005634">
    <property type="term" value="C:nucleus"/>
    <property type="evidence" value="ECO:0000318"/>
    <property type="project" value="GO_Central"/>
</dbReference>
<feature type="region of interest" description="Disordered" evidence="12">
    <location>
        <begin position="414"/>
        <end position="443"/>
    </location>
</feature>
<keyword evidence="8" id="KW-0863">Zinc-finger</keyword>
<evidence type="ECO:0000256" key="7">
    <source>
        <dbReference type="ARBA" id="ARBA00022723"/>
    </source>
</evidence>